<evidence type="ECO:0000256" key="1">
    <source>
        <dbReference type="SAM" id="MobiDB-lite"/>
    </source>
</evidence>
<protein>
    <submittedName>
        <fullName evidence="2">Uncharacterized protein</fullName>
    </submittedName>
</protein>
<comment type="caution">
    <text evidence="2">The sequence shown here is derived from an EMBL/GenBank/DDBJ whole genome shotgun (WGS) entry which is preliminary data.</text>
</comment>
<dbReference type="AlphaFoldDB" id="A0A9Q0M5H9"/>
<evidence type="ECO:0000313" key="2">
    <source>
        <dbReference type="EMBL" id="KAJ6220338.1"/>
    </source>
</evidence>
<accession>A0A9Q0M5H9</accession>
<gene>
    <name evidence="2" type="ORF">RDWZM_006150</name>
</gene>
<keyword evidence="3" id="KW-1185">Reference proteome</keyword>
<dbReference type="Proteomes" id="UP001142055">
    <property type="component" value="Chromosome 2"/>
</dbReference>
<organism evidence="2 3">
    <name type="scientific">Blomia tropicalis</name>
    <name type="common">Mite</name>
    <dbReference type="NCBI Taxonomy" id="40697"/>
    <lineage>
        <taxon>Eukaryota</taxon>
        <taxon>Metazoa</taxon>
        <taxon>Ecdysozoa</taxon>
        <taxon>Arthropoda</taxon>
        <taxon>Chelicerata</taxon>
        <taxon>Arachnida</taxon>
        <taxon>Acari</taxon>
        <taxon>Acariformes</taxon>
        <taxon>Sarcoptiformes</taxon>
        <taxon>Astigmata</taxon>
        <taxon>Glycyphagoidea</taxon>
        <taxon>Echimyopodidae</taxon>
        <taxon>Blomia</taxon>
    </lineage>
</organism>
<sequence>MSLEALPAQNGKSNSLARSNFDNDLIDPEMEGKHLQKLVIGFFRDQNDTGGYTGGMGTIYMTGKRNPYDKEGIRFR</sequence>
<evidence type="ECO:0000313" key="3">
    <source>
        <dbReference type="Proteomes" id="UP001142055"/>
    </source>
</evidence>
<name>A0A9Q0M5H9_BLOTA</name>
<dbReference type="EMBL" id="JAPWDV010000002">
    <property type="protein sequence ID" value="KAJ6220338.1"/>
    <property type="molecule type" value="Genomic_DNA"/>
</dbReference>
<feature type="region of interest" description="Disordered" evidence="1">
    <location>
        <begin position="1"/>
        <end position="20"/>
    </location>
</feature>
<proteinExistence type="predicted"/>
<reference evidence="2" key="1">
    <citation type="submission" date="2022-12" db="EMBL/GenBank/DDBJ databases">
        <title>Genome assemblies of Blomia tropicalis.</title>
        <authorList>
            <person name="Cui Y."/>
        </authorList>
    </citation>
    <scope>NUCLEOTIDE SEQUENCE</scope>
    <source>
        <tissue evidence="2">Adult mites</tissue>
    </source>
</reference>
<feature type="compositionally biased region" description="Polar residues" evidence="1">
    <location>
        <begin position="10"/>
        <end position="20"/>
    </location>
</feature>